<evidence type="ECO:0000256" key="1">
    <source>
        <dbReference type="SAM" id="SignalP"/>
    </source>
</evidence>
<proteinExistence type="predicted"/>
<evidence type="ECO:0000313" key="3">
    <source>
        <dbReference type="EMBL" id="SDC11578.1"/>
    </source>
</evidence>
<dbReference type="PROSITE" id="PS51257">
    <property type="entry name" value="PROKAR_LIPOPROTEIN"/>
    <property type="match status" value="1"/>
</dbReference>
<reference evidence="4" key="1">
    <citation type="submission" date="2016-09" db="EMBL/GenBank/DDBJ databases">
        <authorList>
            <person name="Varghese N."/>
            <person name="Submissions S."/>
        </authorList>
    </citation>
    <scope>NUCLEOTIDE SEQUENCE [LARGE SCALE GENOMIC DNA]</scope>
    <source>
        <strain evidence="4">25nlg</strain>
    </source>
</reference>
<dbReference type="EMBL" id="FMYM01000005">
    <property type="protein sequence ID" value="SDC11578.1"/>
    <property type="molecule type" value="Genomic_DNA"/>
</dbReference>
<name>A0A1G6IYJ1_9BACI</name>
<dbReference type="STRING" id="1464122.SAMN05421737_105203"/>
<dbReference type="InterPro" id="IPR007210">
    <property type="entry name" value="ABC_Gly_betaine_transp_sub-bd"/>
</dbReference>
<feature type="domain" description="ABC-type glycine betaine transport system substrate-binding" evidence="2">
    <location>
        <begin position="31"/>
        <end position="296"/>
    </location>
</feature>
<evidence type="ECO:0000313" key="4">
    <source>
        <dbReference type="Proteomes" id="UP000242662"/>
    </source>
</evidence>
<dbReference type="Gene3D" id="3.40.190.120">
    <property type="entry name" value="Osmoprotection protein (prox), domain 2"/>
    <property type="match status" value="1"/>
</dbReference>
<dbReference type="OrthoDB" id="9801163at2"/>
<dbReference type="GO" id="GO:0022857">
    <property type="term" value="F:transmembrane transporter activity"/>
    <property type="evidence" value="ECO:0007669"/>
    <property type="project" value="InterPro"/>
</dbReference>
<organism evidence="3 4">
    <name type="scientific">Shouchella lonarensis</name>
    <dbReference type="NCBI Taxonomy" id="1464122"/>
    <lineage>
        <taxon>Bacteria</taxon>
        <taxon>Bacillati</taxon>
        <taxon>Bacillota</taxon>
        <taxon>Bacilli</taxon>
        <taxon>Bacillales</taxon>
        <taxon>Bacillaceae</taxon>
        <taxon>Shouchella</taxon>
    </lineage>
</organism>
<sequence>MKKRLCTLVFATALLSGCTLPGLSGTGEDGVRIGSVISTEAMILSHMNRLMIEEYTDIPVSIMNNLGTSVVAHQAMVSGDINISSMRYTGTDIASVLGMDAIMDPEEALRVVQEELDKRYNHQWFDSYGFANTYAFAVREDFGEEHGLETISDLKKVADDITVGVDTSWLDRDGDGYGGFQEVYGFSFNDSNVSPMQIGLVYDAVASGRRDAVLAYSTDGRIAAYDLRILEDDKQFFPPYDASTVVDKELLAQYPELEDVLGRLSGKISVAEMQQMNYEADANLKEPATVAEEFLQAHNYFRDEEGGES</sequence>
<keyword evidence="1" id="KW-0732">Signal</keyword>
<feature type="signal peptide" evidence="1">
    <location>
        <begin position="1"/>
        <end position="21"/>
    </location>
</feature>
<dbReference type="GO" id="GO:0043190">
    <property type="term" value="C:ATP-binding cassette (ABC) transporter complex"/>
    <property type="evidence" value="ECO:0007669"/>
    <property type="project" value="InterPro"/>
</dbReference>
<accession>A0A1G6IYJ1</accession>
<dbReference type="CDD" id="cd13608">
    <property type="entry name" value="PBP2_OpuCC_like"/>
    <property type="match status" value="1"/>
</dbReference>
<evidence type="ECO:0000259" key="2">
    <source>
        <dbReference type="Pfam" id="PF04069"/>
    </source>
</evidence>
<dbReference type="AlphaFoldDB" id="A0A1G6IYJ1"/>
<dbReference type="SUPFAM" id="SSF53850">
    <property type="entry name" value="Periplasmic binding protein-like II"/>
    <property type="match status" value="1"/>
</dbReference>
<gene>
    <name evidence="3" type="ORF">SAMN05421737_105203</name>
</gene>
<dbReference type="RefSeq" id="WP_090775550.1">
    <property type="nucleotide sequence ID" value="NZ_FMYM01000005.1"/>
</dbReference>
<dbReference type="Proteomes" id="UP000242662">
    <property type="component" value="Unassembled WGS sequence"/>
</dbReference>
<dbReference type="Gene3D" id="3.40.190.10">
    <property type="entry name" value="Periplasmic binding protein-like II"/>
    <property type="match status" value="1"/>
</dbReference>
<protein>
    <submittedName>
        <fullName evidence="3">Osmoprotectant transport system substrate-binding protein</fullName>
    </submittedName>
</protein>
<dbReference type="Pfam" id="PF04069">
    <property type="entry name" value="OpuAC"/>
    <property type="match status" value="1"/>
</dbReference>
<keyword evidence="4" id="KW-1185">Reference proteome</keyword>
<feature type="chain" id="PRO_5038871876" evidence="1">
    <location>
        <begin position="22"/>
        <end position="309"/>
    </location>
</feature>